<proteinExistence type="predicted"/>
<sequence length="192" mass="21357">MKGCCRCSIRNIGYPASGSSSHFERLIGNGKSDRLQQFGSGVSRYAAASHRTNGAKVSAYIWSMSALACSRQLRLNLHCQSLRRTRSFYFCRLLPFPTDGRQFLLLPKFPGSAVSRRKAVICSEPSISRFRMHRFVFCQSIYTIPCSAGRPSLAVIWGGVDFASLMGETRSAQLEIASFDSDRHRMSPVICA</sequence>
<evidence type="ECO:0000313" key="2">
    <source>
        <dbReference type="Proteomes" id="UP000538666"/>
    </source>
</evidence>
<organism evidence="1 2">
    <name type="scientific">Silvibacterium bohemicum</name>
    <dbReference type="NCBI Taxonomy" id="1577686"/>
    <lineage>
        <taxon>Bacteria</taxon>
        <taxon>Pseudomonadati</taxon>
        <taxon>Acidobacteriota</taxon>
        <taxon>Terriglobia</taxon>
        <taxon>Terriglobales</taxon>
        <taxon>Acidobacteriaceae</taxon>
        <taxon>Silvibacterium</taxon>
    </lineage>
</organism>
<name>A0A841JZA4_9BACT</name>
<comment type="caution">
    <text evidence="1">The sequence shown here is derived from an EMBL/GenBank/DDBJ whole genome shotgun (WGS) entry which is preliminary data.</text>
</comment>
<accession>A0A841JZA4</accession>
<dbReference type="Proteomes" id="UP000538666">
    <property type="component" value="Unassembled WGS sequence"/>
</dbReference>
<keyword evidence="2" id="KW-1185">Reference proteome</keyword>
<dbReference type="EMBL" id="JACHEK010000011">
    <property type="protein sequence ID" value="MBB6146813.1"/>
    <property type="molecule type" value="Genomic_DNA"/>
</dbReference>
<reference evidence="1 2" key="1">
    <citation type="submission" date="2020-08" db="EMBL/GenBank/DDBJ databases">
        <title>Genomic Encyclopedia of Type Strains, Phase IV (KMG-IV): sequencing the most valuable type-strain genomes for metagenomic binning, comparative biology and taxonomic classification.</title>
        <authorList>
            <person name="Goeker M."/>
        </authorList>
    </citation>
    <scope>NUCLEOTIDE SEQUENCE [LARGE SCALE GENOMIC DNA]</scope>
    <source>
        <strain evidence="1 2">DSM 103733</strain>
    </source>
</reference>
<gene>
    <name evidence="1" type="ORF">HNQ77_004794</name>
</gene>
<evidence type="ECO:0000313" key="1">
    <source>
        <dbReference type="EMBL" id="MBB6146813.1"/>
    </source>
</evidence>
<dbReference type="AlphaFoldDB" id="A0A841JZA4"/>
<protein>
    <submittedName>
        <fullName evidence="1">Uncharacterized protein</fullName>
    </submittedName>
</protein>